<dbReference type="InterPro" id="IPR002132">
    <property type="entry name" value="Ribosomal_uL5"/>
</dbReference>
<organism evidence="10 11">
    <name type="scientific">Mycoplasmoides genitalium M6320</name>
    <dbReference type="NCBI Taxonomy" id="662945"/>
    <lineage>
        <taxon>Bacteria</taxon>
        <taxon>Bacillati</taxon>
        <taxon>Mycoplasmatota</taxon>
        <taxon>Mycoplasmoidales</taxon>
        <taxon>Mycoplasmoidaceae</taxon>
        <taxon>Mycoplasmoides</taxon>
    </lineage>
</organism>
<reference evidence="10 11" key="1">
    <citation type="journal article" date="2012" name="J. Bacteriol.">
        <title>Draft Genome Sequences of Four Axenic Mycoplasma genitalium Strains Isolated from Denmark, Japan, and Australia.</title>
        <authorList>
            <person name="McGowin C.L."/>
            <person name="Ma L."/>
            <person name="Jensen J.S."/>
            <person name="Mancuso M.M."/>
            <person name="Hamasuna R."/>
            <person name="Adegboye D."/>
            <person name="Martin D.H."/>
        </authorList>
    </citation>
    <scope>NUCLEOTIDE SEQUENCE [LARGE SCALE GENOMIC DNA]</scope>
    <source>
        <strain evidence="10 11">M6320</strain>
    </source>
</reference>
<accession>A0ABC7ZIT3</accession>
<evidence type="ECO:0000256" key="6">
    <source>
        <dbReference type="HAMAP-Rule" id="MF_01333"/>
    </source>
</evidence>
<protein>
    <recommendedName>
        <fullName evidence="4 6">Large ribosomal subunit protein uL5</fullName>
    </recommendedName>
</protein>
<evidence type="ECO:0000256" key="4">
    <source>
        <dbReference type="ARBA" id="ARBA00035245"/>
    </source>
</evidence>
<dbReference type="EMBL" id="CP003772">
    <property type="protein sequence ID" value="AFQ03976.1"/>
    <property type="molecule type" value="Genomic_DNA"/>
</dbReference>
<keyword evidence="6" id="KW-0694">RNA-binding</keyword>
<dbReference type="PANTHER" id="PTHR11994">
    <property type="entry name" value="60S RIBOSOMAL PROTEIN L11-RELATED"/>
    <property type="match status" value="1"/>
</dbReference>
<dbReference type="InterPro" id="IPR031309">
    <property type="entry name" value="Ribosomal_uL5_C"/>
</dbReference>
<dbReference type="GO" id="GO:1990904">
    <property type="term" value="C:ribonucleoprotein complex"/>
    <property type="evidence" value="ECO:0007669"/>
    <property type="project" value="UniProtKB-KW"/>
</dbReference>
<comment type="function">
    <text evidence="5">This is one of the proteins that bind and probably mediate the attachment of the 5S RNA into the large ribosomal subunit, where it forms part of the central protuberance. In the 70S ribosome it contacts protein S13 of the 30S subunit (bridge B1b), connecting the 2 subunits; this bridge is implicated in subunit movement. Contacts the P site tRNA; the 5S rRNA and some of its associated proteins might help stabilize positioning of ribosome-bound tRNAs.</text>
</comment>
<dbReference type="InterPro" id="IPR020929">
    <property type="entry name" value="Ribosomal_uL5_CS"/>
</dbReference>
<dbReference type="RefSeq" id="WP_009885847.1">
    <property type="nucleotide sequence ID" value="NC_018497.1"/>
</dbReference>
<dbReference type="Pfam" id="PF00281">
    <property type="entry name" value="Ribosomal_L5"/>
    <property type="match status" value="1"/>
</dbReference>
<evidence type="ECO:0000256" key="3">
    <source>
        <dbReference type="ARBA" id="ARBA00023274"/>
    </source>
</evidence>
<dbReference type="GeneID" id="99646994"/>
<dbReference type="GO" id="GO:0005840">
    <property type="term" value="C:ribosome"/>
    <property type="evidence" value="ECO:0007669"/>
    <property type="project" value="UniProtKB-KW"/>
</dbReference>
<dbReference type="GO" id="GO:0000049">
    <property type="term" value="F:tRNA binding"/>
    <property type="evidence" value="ECO:0007669"/>
    <property type="project" value="UniProtKB-UniRule"/>
</dbReference>
<dbReference type="Gene3D" id="3.30.1440.10">
    <property type="match status" value="1"/>
</dbReference>
<dbReference type="GO" id="GO:0019843">
    <property type="term" value="F:rRNA binding"/>
    <property type="evidence" value="ECO:0007669"/>
    <property type="project" value="UniProtKB-UniRule"/>
</dbReference>
<evidence type="ECO:0000313" key="11">
    <source>
        <dbReference type="Proteomes" id="UP000005254"/>
    </source>
</evidence>
<keyword evidence="6" id="KW-0820">tRNA-binding</keyword>
<name>A0ABC7ZIT3_MYCGT</name>
<dbReference type="Pfam" id="PF00673">
    <property type="entry name" value="Ribosomal_L5_C"/>
    <property type="match status" value="1"/>
</dbReference>
<dbReference type="KEGG" id="mgx:CM1_00950"/>
<feature type="domain" description="Large ribosomal subunit protein uL5 N-terminal" evidence="8">
    <location>
        <begin position="25"/>
        <end position="80"/>
    </location>
</feature>
<feature type="domain" description="Large ribosomal subunit protein uL5 C-terminal" evidence="9">
    <location>
        <begin position="85"/>
        <end position="177"/>
    </location>
</feature>
<dbReference type="InterPro" id="IPR020930">
    <property type="entry name" value="Ribosomal_uL5_bac-type"/>
</dbReference>
<keyword evidence="6" id="KW-0699">rRNA-binding</keyword>
<dbReference type="InterPro" id="IPR022803">
    <property type="entry name" value="Ribosomal_uL5_dom_sf"/>
</dbReference>
<evidence type="ECO:0000259" key="9">
    <source>
        <dbReference type="Pfam" id="PF00673"/>
    </source>
</evidence>
<dbReference type="Proteomes" id="UP000005254">
    <property type="component" value="Chromosome"/>
</dbReference>
<dbReference type="AlphaFoldDB" id="A0ABC7ZIT3"/>
<evidence type="ECO:0000256" key="7">
    <source>
        <dbReference type="RuleBase" id="RU003930"/>
    </source>
</evidence>
<dbReference type="SUPFAM" id="SSF55282">
    <property type="entry name" value="RL5-like"/>
    <property type="match status" value="1"/>
</dbReference>
<comment type="subunit">
    <text evidence="6">Part of the 50S ribosomal subunit; part of the 5S rRNA/L5/L18/L25 subcomplex. Contacts the 5S rRNA and the P site tRNA. Forms a bridge to the 30S subunit in the 70S ribosome.</text>
</comment>
<dbReference type="GO" id="GO:0006412">
    <property type="term" value="P:translation"/>
    <property type="evidence" value="ECO:0007669"/>
    <property type="project" value="UniProtKB-UniRule"/>
</dbReference>
<comment type="similarity">
    <text evidence="1 6 7">Belongs to the universal ribosomal protein uL5 family.</text>
</comment>
<comment type="function">
    <text evidence="6">This is 1 of the proteins that bind and probably mediate the attachment of the 5S RNA into the large ribosomal subunit, where it forms part of the central protuberance. In the 70S ribosome it contacts protein S13 of the 30S subunit (bridge B1b), connecting the 2 subunits; this bridge is implicated in subunit movement. Contacts the P site tRNA; the 5S rRNA and some of its associated proteins might help stabilize positioning of ribosome-bound tRNAs.</text>
</comment>
<keyword evidence="2 6" id="KW-0689">Ribosomal protein</keyword>
<dbReference type="SMR" id="A0ABC7ZIT3"/>
<dbReference type="PIRSF" id="PIRSF002161">
    <property type="entry name" value="Ribosomal_L5"/>
    <property type="match status" value="1"/>
</dbReference>
<evidence type="ECO:0000256" key="2">
    <source>
        <dbReference type="ARBA" id="ARBA00022980"/>
    </source>
</evidence>
<dbReference type="InterPro" id="IPR031310">
    <property type="entry name" value="Ribosomal_uL5_N"/>
</dbReference>
<evidence type="ECO:0000256" key="1">
    <source>
        <dbReference type="ARBA" id="ARBA00008553"/>
    </source>
</evidence>
<evidence type="ECO:0000259" key="8">
    <source>
        <dbReference type="Pfam" id="PF00281"/>
    </source>
</evidence>
<dbReference type="PROSITE" id="PS00358">
    <property type="entry name" value="RIBOSOMAL_L5"/>
    <property type="match status" value="1"/>
</dbReference>
<proteinExistence type="inferred from homology"/>
<evidence type="ECO:0000256" key="5">
    <source>
        <dbReference type="ARBA" id="ARBA00058604"/>
    </source>
</evidence>
<sequence>MNNLEKTYKTELVNQLQQQLGFSSIMQVPKLTKIVVNMGVGDAIRDNKFLESALNELHLITGQKPVATKAKNAISTYKLRAGQLIGCKVTLRNKKMWSFLEKLIYIALPRVRDFRGLSLRSFDGKGNYTIGIKEQIIFPEIVYDDIKRIRGFDITIVTSTNKDSEALALLRALKMPFVKE</sequence>
<dbReference type="NCBIfam" id="NF000585">
    <property type="entry name" value="PRK00010.1"/>
    <property type="match status" value="1"/>
</dbReference>
<gene>
    <name evidence="6 10" type="primary">rplE</name>
    <name evidence="10" type="ORF">CM1_00950</name>
</gene>
<keyword evidence="3 6" id="KW-0687">Ribonucleoprotein</keyword>
<evidence type="ECO:0000313" key="10">
    <source>
        <dbReference type="EMBL" id="AFQ03976.1"/>
    </source>
</evidence>
<dbReference type="FunFam" id="3.30.1440.10:FF:000001">
    <property type="entry name" value="50S ribosomal protein L5"/>
    <property type="match status" value="1"/>
</dbReference>
<dbReference type="HAMAP" id="MF_01333_B">
    <property type="entry name" value="Ribosomal_uL5_B"/>
    <property type="match status" value="1"/>
</dbReference>